<comment type="caution">
    <text evidence="4">The sequence shown here is derived from an EMBL/GenBank/DDBJ whole genome shotgun (WGS) entry which is preliminary data.</text>
</comment>
<dbReference type="Pfam" id="PF00561">
    <property type="entry name" value="Abhydrolase_1"/>
    <property type="match status" value="1"/>
</dbReference>
<dbReference type="Gene3D" id="3.40.50.1820">
    <property type="entry name" value="alpha/beta hydrolase"/>
    <property type="match status" value="1"/>
</dbReference>
<dbReference type="PRINTS" id="PR00412">
    <property type="entry name" value="EPOXHYDRLASE"/>
</dbReference>
<keyword evidence="1 4" id="KW-0378">Hydrolase</keyword>
<dbReference type="OrthoDB" id="408373at2759"/>
<dbReference type="InterPro" id="IPR000073">
    <property type="entry name" value="AB_hydrolase_1"/>
</dbReference>
<evidence type="ECO:0000313" key="5">
    <source>
        <dbReference type="Proteomes" id="UP000736672"/>
    </source>
</evidence>
<evidence type="ECO:0000313" key="4">
    <source>
        <dbReference type="EMBL" id="KAH7234536.1"/>
    </source>
</evidence>
<dbReference type="PANTHER" id="PTHR43329">
    <property type="entry name" value="EPOXIDE HYDROLASE"/>
    <property type="match status" value="1"/>
</dbReference>
<evidence type="ECO:0000256" key="2">
    <source>
        <dbReference type="ARBA" id="ARBA00038334"/>
    </source>
</evidence>
<organism evidence="4 5">
    <name type="scientific">Fusarium solani</name>
    <name type="common">Filamentous fungus</name>
    <dbReference type="NCBI Taxonomy" id="169388"/>
    <lineage>
        <taxon>Eukaryota</taxon>
        <taxon>Fungi</taxon>
        <taxon>Dikarya</taxon>
        <taxon>Ascomycota</taxon>
        <taxon>Pezizomycotina</taxon>
        <taxon>Sordariomycetes</taxon>
        <taxon>Hypocreomycetidae</taxon>
        <taxon>Hypocreales</taxon>
        <taxon>Nectriaceae</taxon>
        <taxon>Fusarium</taxon>
        <taxon>Fusarium solani species complex</taxon>
    </lineage>
</organism>
<gene>
    <name evidence="4" type="ORF">B0J15DRAFT_407763</name>
</gene>
<dbReference type="EMBL" id="JAGTJS010000025">
    <property type="protein sequence ID" value="KAH7234536.1"/>
    <property type="molecule type" value="Genomic_DNA"/>
</dbReference>
<evidence type="ECO:0000259" key="3">
    <source>
        <dbReference type="Pfam" id="PF00561"/>
    </source>
</evidence>
<evidence type="ECO:0000256" key="1">
    <source>
        <dbReference type="ARBA" id="ARBA00022801"/>
    </source>
</evidence>
<comment type="similarity">
    <text evidence="2">Belongs to the AB hydrolase superfamily. Epoxide hydrolase family.</text>
</comment>
<sequence>MEGFQTKTLVTQRSLKYKYYVSTHGTVTTQTPALFFIHGFPDSAHLWSGVVAHLCGLPNKMIIPDCLGYAGTDKPDDTRLYAYKDQANDLAEILKKEGAHCSIIIGHDWGSVLAQRTYLYRPTLFSGVVLLNTGYMIPSEQPFDLDMVNAATEKQLGCPQFSYWEFLTAPDSAEIIDDNLERMWQVLHGDVRGWMKKLFCVPNAMREFLTGDEEVPLKPYAAQARWKNNFLQQFKKDGFASSLQMYKATMTNVQAASDSTIPKEKLRIGVPLLFAICSQDAVCVPDMMTPAKESGLVPYLKEVVIDCAHWSPMEKPDEIGQCIYNFIKDIKSSGDRY</sequence>
<proteinExistence type="inferred from homology"/>
<protein>
    <submittedName>
        <fullName evidence="4">Epoxide hydrolase</fullName>
    </submittedName>
</protein>
<accession>A0A9P9JV87</accession>
<reference evidence="4" key="1">
    <citation type="journal article" date="2021" name="Nat. Commun.">
        <title>Genetic determinants of endophytism in the Arabidopsis root mycobiome.</title>
        <authorList>
            <person name="Mesny F."/>
            <person name="Miyauchi S."/>
            <person name="Thiergart T."/>
            <person name="Pickel B."/>
            <person name="Atanasova L."/>
            <person name="Karlsson M."/>
            <person name="Huettel B."/>
            <person name="Barry K.W."/>
            <person name="Haridas S."/>
            <person name="Chen C."/>
            <person name="Bauer D."/>
            <person name="Andreopoulos W."/>
            <person name="Pangilinan J."/>
            <person name="LaButti K."/>
            <person name="Riley R."/>
            <person name="Lipzen A."/>
            <person name="Clum A."/>
            <person name="Drula E."/>
            <person name="Henrissat B."/>
            <person name="Kohler A."/>
            <person name="Grigoriev I.V."/>
            <person name="Martin F.M."/>
            <person name="Hacquard S."/>
        </authorList>
    </citation>
    <scope>NUCLEOTIDE SEQUENCE</scope>
    <source>
        <strain evidence="4">FSSC 5 MPI-SDFR-AT-0091</strain>
    </source>
</reference>
<dbReference type="InterPro" id="IPR029058">
    <property type="entry name" value="AB_hydrolase_fold"/>
</dbReference>
<dbReference type="InterPro" id="IPR000639">
    <property type="entry name" value="Epox_hydrolase-like"/>
</dbReference>
<dbReference type="SUPFAM" id="SSF53474">
    <property type="entry name" value="alpha/beta-Hydrolases"/>
    <property type="match status" value="1"/>
</dbReference>
<dbReference type="Proteomes" id="UP000736672">
    <property type="component" value="Unassembled WGS sequence"/>
</dbReference>
<dbReference type="AlphaFoldDB" id="A0A9P9JV87"/>
<feature type="domain" description="AB hydrolase-1" evidence="3">
    <location>
        <begin position="32"/>
        <end position="316"/>
    </location>
</feature>
<keyword evidence="5" id="KW-1185">Reference proteome</keyword>
<dbReference type="GO" id="GO:0016787">
    <property type="term" value="F:hydrolase activity"/>
    <property type="evidence" value="ECO:0007669"/>
    <property type="project" value="UniProtKB-KW"/>
</dbReference>
<name>A0A9P9JV87_FUSSL</name>